<organism evidence="1 2">
    <name type="scientific">Thalassotalea litorea</name>
    <dbReference type="NCBI Taxonomy" id="2020715"/>
    <lineage>
        <taxon>Bacteria</taxon>
        <taxon>Pseudomonadati</taxon>
        <taxon>Pseudomonadota</taxon>
        <taxon>Gammaproteobacteria</taxon>
        <taxon>Alteromonadales</taxon>
        <taxon>Colwelliaceae</taxon>
        <taxon>Thalassotalea</taxon>
    </lineage>
</organism>
<dbReference type="Proteomes" id="UP000307790">
    <property type="component" value="Unassembled WGS sequence"/>
</dbReference>
<accession>A0A5R9IH45</accession>
<comment type="caution">
    <text evidence="1">The sequence shown here is derived from an EMBL/GenBank/DDBJ whole genome shotgun (WGS) entry which is preliminary data.</text>
</comment>
<proteinExistence type="predicted"/>
<keyword evidence="2" id="KW-1185">Reference proteome</keyword>
<reference evidence="1 2" key="1">
    <citation type="submission" date="2019-05" db="EMBL/GenBank/DDBJ databases">
        <title>Genome sequences of Thalassotalea litorea 1K03283.</title>
        <authorList>
            <person name="Zhang D."/>
        </authorList>
    </citation>
    <scope>NUCLEOTIDE SEQUENCE [LARGE SCALE GENOMIC DNA]</scope>
    <source>
        <strain evidence="1 2">MCCC 1K03283</strain>
    </source>
</reference>
<dbReference type="AlphaFoldDB" id="A0A5R9IH45"/>
<evidence type="ECO:0000313" key="2">
    <source>
        <dbReference type="Proteomes" id="UP000307790"/>
    </source>
</evidence>
<sequence>MSYIENLNRDDFRVVSGEDAIKIAHQWLSVFCPKRTSFKGIYRFKTYVWDEMTCEFQKDAALIEYENQISHEYVIMEDCFGHDRSEIYITNKKPTGNSYLEDFHVFPKNMAWSMSFTHEDSWIGPLFSKHPFYEKLNAKNVKAMRAVSQFK</sequence>
<name>A0A5R9IH45_9GAMM</name>
<gene>
    <name evidence="1" type="ORF">FE810_13795</name>
</gene>
<dbReference type="RefSeq" id="WP_171022371.1">
    <property type="nucleotide sequence ID" value="NZ_VCBC01000014.1"/>
</dbReference>
<evidence type="ECO:0000313" key="1">
    <source>
        <dbReference type="EMBL" id="TLU61884.1"/>
    </source>
</evidence>
<protein>
    <recommendedName>
        <fullName evidence="3">DUF4275 family protein</fullName>
    </recommendedName>
</protein>
<evidence type="ECO:0008006" key="3">
    <source>
        <dbReference type="Google" id="ProtNLM"/>
    </source>
</evidence>
<dbReference type="EMBL" id="VCBC01000014">
    <property type="protein sequence ID" value="TLU61884.1"/>
    <property type="molecule type" value="Genomic_DNA"/>
</dbReference>